<reference evidence="5 7" key="2">
    <citation type="submission" date="2015-12" db="EMBL/GenBank/DDBJ databases">
        <authorList>
            <person name="Lauer A."/>
            <person name="Humrighouse B."/>
            <person name="Loparev V."/>
            <person name="Shewmaker P.L."/>
            <person name="Whitney A.M."/>
            <person name="McLaughlin R.W."/>
        </authorList>
    </citation>
    <scope>NUCLEOTIDE SEQUENCE [LARGE SCALE GENOMIC DNA]</scope>
    <source>
        <strain evidence="5 7">LMG 23085</strain>
    </source>
</reference>
<dbReference type="GO" id="GO:1901982">
    <property type="term" value="F:maltose binding"/>
    <property type="evidence" value="ECO:0007669"/>
    <property type="project" value="TreeGrafter"/>
</dbReference>
<keyword evidence="2" id="KW-0813">Transport</keyword>
<dbReference type="GO" id="GO:0055052">
    <property type="term" value="C:ATP-binding cassette (ABC) transporter complex, substrate-binding subunit-containing"/>
    <property type="evidence" value="ECO:0007669"/>
    <property type="project" value="TreeGrafter"/>
</dbReference>
<name>A0A0S3KEA5_9ENTE</name>
<evidence type="ECO:0000256" key="2">
    <source>
        <dbReference type="ARBA" id="ARBA00022448"/>
    </source>
</evidence>
<dbReference type="Pfam" id="PF13416">
    <property type="entry name" value="SBP_bac_8"/>
    <property type="match status" value="1"/>
</dbReference>
<dbReference type="AlphaFoldDB" id="A0A0S3KEA5"/>
<comment type="similarity">
    <text evidence="1">Belongs to the bacterial solute-binding protein 1 family.</text>
</comment>
<feature type="chain" id="PRO_5044546829" evidence="4">
    <location>
        <begin position="24"/>
        <end position="411"/>
    </location>
</feature>
<keyword evidence="3 4" id="KW-0732">Signal</keyword>
<dbReference type="PANTHER" id="PTHR30061:SF50">
    <property type="entry name" value="MALTOSE_MALTODEXTRIN-BINDING PERIPLASMIC PROTEIN"/>
    <property type="match status" value="1"/>
</dbReference>
<accession>A0A0S3KEA5</accession>
<dbReference type="KEGG" id="ess:ATZ33_14920"/>
<evidence type="ECO:0000313" key="6">
    <source>
        <dbReference type="EMBL" id="OJG93454.1"/>
    </source>
</evidence>
<keyword evidence="7" id="KW-1185">Reference proteome</keyword>
<evidence type="ECO:0000256" key="4">
    <source>
        <dbReference type="SAM" id="SignalP"/>
    </source>
</evidence>
<evidence type="ECO:0000256" key="3">
    <source>
        <dbReference type="ARBA" id="ARBA00022729"/>
    </source>
</evidence>
<gene>
    <name evidence="5" type="ORF">ATZ33_14920</name>
    <name evidence="6" type="ORF">RV15_GL000056</name>
</gene>
<dbReference type="EMBL" id="CP013614">
    <property type="protein sequence ID" value="ALS02620.1"/>
    <property type="molecule type" value="Genomic_DNA"/>
</dbReference>
<dbReference type="PANTHER" id="PTHR30061">
    <property type="entry name" value="MALTOSE-BINDING PERIPLASMIC PROTEIN"/>
    <property type="match status" value="1"/>
</dbReference>
<evidence type="ECO:0000256" key="1">
    <source>
        <dbReference type="ARBA" id="ARBA00008520"/>
    </source>
</evidence>
<dbReference type="Gene3D" id="3.40.190.10">
    <property type="entry name" value="Periplasmic binding protein-like II"/>
    <property type="match status" value="2"/>
</dbReference>
<dbReference type="GO" id="GO:0042956">
    <property type="term" value="P:maltodextrin transmembrane transport"/>
    <property type="evidence" value="ECO:0007669"/>
    <property type="project" value="TreeGrafter"/>
</dbReference>
<feature type="signal peptide" evidence="4">
    <location>
        <begin position="1"/>
        <end position="23"/>
    </location>
</feature>
<sequence length="411" mass="44472">MKRNMKKLLTLGVTMTAAAFLLAACGGGSSDEKAADGNENASIKLWVDVAFVDTYKPLVEQFEKEHKDWKVTIKPSESATAQENLKKDPSAAADVFMMPHDQLGQMVDAGIIYANTKYEDSVKENSTESAVEAATYDGKLYGYPYGVESQILYYNKEKLAEGDVKSWETLTAKGKLGANFGEAGANYIFTPLFMSNGDELYGKNGEDINGTNFNNDKGEQVLKWIRAQKDNAGVVQSNADALSNLGNGKIDAFLSGPWSKLDVEKALGDNFAVAPYPTVDLGNGPVQQKAFLGVKLFGVNASTKSPVAAMALADFLTNKENQLTVFEKNGTVPANKDAQTDDKVTSDKVAEAVMTMSDADHSVVMPKLPAMVSFWGPADAVINDTYNGKIAEDQYLPKLDKLVKDTSKSEK</sequence>
<dbReference type="PROSITE" id="PS51257">
    <property type="entry name" value="PROKAR_LIPOPROTEIN"/>
    <property type="match status" value="1"/>
</dbReference>
<dbReference type="EMBL" id="JXLC01000001">
    <property type="protein sequence ID" value="OJG93454.1"/>
    <property type="molecule type" value="Genomic_DNA"/>
</dbReference>
<dbReference type="InterPro" id="IPR006059">
    <property type="entry name" value="SBP"/>
</dbReference>
<dbReference type="SUPFAM" id="SSF53850">
    <property type="entry name" value="Periplasmic binding protein-like II"/>
    <property type="match status" value="1"/>
</dbReference>
<proteinExistence type="inferred from homology"/>
<reference evidence="6 8" key="1">
    <citation type="submission" date="2014-12" db="EMBL/GenBank/DDBJ databases">
        <title>Draft genome sequences of 29 type strains of Enterococci.</title>
        <authorList>
            <person name="Zhong Z."/>
            <person name="Sun Z."/>
            <person name="Liu W."/>
            <person name="Zhang W."/>
            <person name="Zhang H."/>
        </authorList>
    </citation>
    <scope>NUCLEOTIDE SEQUENCE [LARGE SCALE GENOMIC DNA]</scope>
    <source>
        <strain evidence="6 8">DSM 22801</strain>
    </source>
</reference>
<dbReference type="Proteomes" id="UP000183039">
    <property type="component" value="Unassembled WGS sequence"/>
</dbReference>
<evidence type="ECO:0000313" key="5">
    <source>
        <dbReference type="EMBL" id="ALS02620.1"/>
    </source>
</evidence>
<protein>
    <submittedName>
        <fullName evidence="5">Sugar ABC transporter substrate-binding protein</fullName>
    </submittedName>
</protein>
<dbReference type="RefSeq" id="WP_071876064.1">
    <property type="nucleotide sequence ID" value="NZ_JXLC01000001.1"/>
</dbReference>
<dbReference type="OrthoDB" id="9766758at2"/>
<evidence type="ECO:0000313" key="7">
    <source>
        <dbReference type="Proteomes" id="UP000065511"/>
    </source>
</evidence>
<dbReference type="Proteomes" id="UP000065511">
    <property type="component" value="Chromosome"/>
</dbReference>
<dbReference type="GO" id="GO:0015768">
    <property type="term" value="P:maltose transport"/>
    <property type="evidence" value="ECO:0007669"/>
    <property type="project" value="TreeGrafter"/>
</dbReference>
<evidence type="ECO:0000313" key="8">
    <source>
        <dbReference type="Proteomes" id="UP000183039"/>
    </source>
</evidence>
<organism evidence="6 8">
    <name type="scientific">Enterococcus silesiacus</name>
    <dbReference type="NCBI Taxonomy" id="332949"/>
    <lineage>
        <taxon>Bacteria</taxon>
        <taxon>Bacillati</taxon>
        <taxon>Bacillota</taxon>
        <taxon>Bacilli</taxon>
        <taxon>Lactobacillales</taxon>
        <taxon>Enterococcaceae</taxon>
        <taxon>Enterococcus</taxon>
    </lineage>
</organism>